<proteinExistence type="predicted"/>
<feature type="region of interest" description="Disordered" evidence="1">
    <location>
        <begin position="364"/>
        <end position="385"/>
    </location>
</feature>
<keyword evidence="3" id="KW-1185">Reference proteome</keyword>
<dbReference type="OrthoDB" id="161570at2759"/>
<feature type="compositionally biased region" description="Acidic residues" evidence="1">
    <location>
        <begin position="367"/>
        <end position="377"/>
    </location>
</feature>
<dbReference type="SUPFAM" id="SSF54160">
    <property type="entry name" value="Chromo domain-like"/>
    <property type="match status" value="1"/>
</dbReference>
<evidence type="ECO:0000313" key="3">
    <source>
        <dbReference type="Proteomes" id="UP000023152"/>
    </source>
</evidence>
<accession>X6MFC8</accession>
<reference evidence="2 3" key="1">
    <citation type="journal article" date="2013" name="Curr. Biol.">
        <title>The Genome of the Foraminiferan Reticulomyxa filosa.</title>
        <authorList>
            <person name="Glockner G."/>
            <person name="Hulsmann N."/>
            <person name="Schleicher M."/>
            <person name="Noegel A.A."/>
            <person name="Eichinger L."/>
            <person name="Gallinger C."/>
            <person name="Pawlowski J."/>
            <person name="Sierra R."/>
            <person name="Euteneuer U."/>
            <person name="Pillet L."/>
            <person name="Moustafa A."/>
            <person name="Platzer M."/>
            <person name="Groth M."/>
            <person name="Szafranski K."/>
            <person name="Schliwa M."/>
        </authorList>
    </citation>
    <scope>NUCLEOTIDE SEQUENCE [LARGE SCALE GENOMIC DNA]</scope>
</reference>
<sequence length="385" mass="45118">MGTYKLNWRSCDVLAQEDIKPTIRELGAIFARYINKDMTNEELSYIRQSVLHNVSIVLMKREYTFKRFQYDYEMADEVEQLVRQLIQIAIPMIVNEEEEKEKDSEIGMQILYFLLNARSNFYQQYGHDWRQQRGTPLSEEKVKEYEEFRKGIRENVELDYFHENRWKKGTVRQVRQVQNATNGTVTMLDIGCDVGPSRSTLSDKSDNKDNGIVNPCTFDTEHYGSYAPAGTQVKQLRPLLSKWRAELSPKSQCDCMDCTDKWYTCTVVSVDELTNSVKVNYDEWSSKHDEWIPRLRLTCEQVFFCFIVHVQEGTTTCKLNFQKKKKNIYIYVYIDSRRIQKHKSQAKGGKDTGGVFRPLSQLVSKMDEDEDEGDPSDDTLFAVYR</sequence>
<gene>
    <name evidence="2" type="ORF">RFI_24778</name>
</gene>
<dbReference type="Gene3D" id="2.30.30.140">
    <property type="match status" value="1"/>
</dbReference>
<dbReference type="Proteomes" id="UP000023152">
    <property type="component" value="Unassembled WGS sequence"/>
</dbReference>
<evidence type="ECO:0000256" key="1">
    <source>
        <dbReference type="SAM" id="MobiDB-lite"/>
    </source>
</evidence>
<name>X6MFC8_RETFI</name>
<comment type="caution">
    <text evidence="2">The sequence shown here is derived from an EMBL/GenBank/DDBJ whole genome shotgun (WGS) entry which is preliminary data.</text>
</comment>
<evidence type="ECO:0000313" key="2">
    <source>
        <dbReference type="EMBL" id="ETO12599.1"/>
    </source>
</evidence>
<dbReference type="EMBL" id="ASPP01021260">
    <property type="protein sequence ID" value="ETO12599.1"/>
    <property type="molecule type" value="Genomic_DNA"/>
</dbReference>
<protein>
    <submittedName>
        <fullName evidence="2">Uncharacterized protein</fullName>
    </submittedName>
</protein>
<organism evidence="2 3">
    <name type="scientific">Reticulomyxa filosa</name>
    <dbReference type="NCBI Taxonomy" id="46433"/>
    <lineage>
        <taxon>Eukaryota</taxon>
        <taxon>Sar</taxon>
        <taxon>Rhizaria</taxon>
        <taxon>Retaria</taxon>
        <taxon>Foraminifera</taxon>
        <taxon>Monothalamids</taxon>
        <taxon>Reticulomyxidae</taxon>
        <taxon>Reticulomyxa</taxon>
    </lineage>
</organism>
<dbReference type="CDD" id="cd20104">
    <property type="entry name" value="MBT_PHF20L1-like"/>
    <property type="match status" value="1"/>
</dbReference>
<dbReference type="InterPro" id="IPR016197">
    <property type="entry name" value="Chromo-like_dom_sf"/>
</dbReference>
<dbReference type="AlphaFoldDB" id="X6MFC8"/>
<feature type="non-terminal residue" evidence="2">
    <location>
        <position position="385"/>
    </location>
</feature>